<proteinExistence type="inferred from homology"/>
<dbReference type="GO" id="GO:0000287">
    <property type="term" value="F:magnesium ion binding"/>
    <property type="evidence" value="ECO:0007669"/>
    <property type="project" value="UniProtKB-UniRule"/>
</dbReference>
<evidence type="ECO:0000256" key="1">
    <source>
        <dbReference type="ARBA" id="ARBA00022516"/>
    </source>
</evidence>
<dbReference type="Proteomes" id="UP000005096">
    <property type="component" value="Chromosome"/>
</dbReference>
<reference evidence="10 11" key="1">
    <citation type="journal article" date="2010" name="Stand. Genomic Sci.">
        <title>Non-contiguous finished genome sequence of Aminomonas paucivorans type strain (GLU-3).</title>
        <authorList>
            <person name="Pitluck S."/>
            <person name="Yasawong M."/>
            <person name="Held B."/>
            <person name="Lapidus A."/>
            <person name="Nolan M."/>
            <person name="Copeland A."/>
            <person name="Lucas S."/>
            <person name="Del Rio T.G."/>
            <person name="Tice H."/>
            <person name="Cheng J.F."/>
            <person name="Chertkov O."/>
            <person name="Goodwin L."/>
            <person name="Tapia R."/>
            <person name="Han C."/>
            <person name="Liolios K."/>
            <person name="Ivanova N."/>
            <person name="Mavromatis K."/>
            <person name="Ovchinnikova G."/>
            <person name="Pati A."/>
            <person name="Chen A."/>
            <person name="Palaniappan K."/>
            <person name="Land M."/>
            <person name="Hauser L."/>
            <person name="Chang Y.J."/>
            <person name="Jeffries C.D."/>
            <person name="Pukall R."/>
            <person name="Spring S."/>
            <person name="Rohde M."/>
            <person name="Sikorski J."/>
            <person name="Goker M."/>
            <person name="Woyke T."/>
            <person name="Bristow J."/>
            <person name="Eisen J.A."/>
            <person name="Markowitz V."/>
            <person name="Hugenholtz P."/>
            <person name="Kyrpides N.C."/>
            <person name="Klenk H.P."/>
        </authorList>
    </citation>
    <scope>NUCLEOTIDE SEQUENCE [LARGE SCALE GENOMIC DNA]</scope>
    <source>
        <strain evidence="10 11">DSM 12260</strain>
    </source>
</reference>
<comment type="cofactor">
    <cofactor evidence="8">
        <name>Mg(2+)</name>
        <dbReference type="ChEBI" id="CHEBI:18420"/>
    </cofactor>
</comment>
<dbReference type="SUPFAM" id="SSF56214">
    <property type="entry name" value="4'-phosphopantetheinyl transferase"/>
    <property type="match status" value="1"/>
</dbReference>
<dbReference type="RefSeq" id="WP_006301007.1">
    <property type="nucleotide sequence ID" value="NZ_CM001022.1"/>
</dbReference>
<dbReference type="HAMAP" id="MF_00101">
    <property type="entry name" value="AcpS"/>
    <property type="match status" value="1"/>
</dbReference>
<dbReference type="EC" id="2.7.8.7" evidence="8"/>
<evidence type="ECO:0000256" key="2">
    <source>
        <dbReference type="ARBA" id="ARBA00022679"/>
    </source>
</evidence>
<evidence type="ECO:0000313" key="10">
    <source>
        <dbReference type="EMBL" id="EFQ23803.1"/>
    </source>
</evidence>
<keyword evidence="3 8" id="KW-0479">Metal-binding</keyword>
<evidence type="ECO:0000313" key="11">
    <source>
        <dbReference type="Proteomes" id="UP000005096"/>
    </source>
</evidence>
<dbReference type="STRING" id="584708.Apau_1383"/>
<evidence type="ECO:0000256" key="4">
    <source>
        <dbReference type="ARBA" id="ARBA00022832"/>
    </source>
</evidence>
<dbReference type="EMBL" id="CM001022">
    <property type="protein sequence ID" value="EFQ23803.1"/>
    <property type="molecule type" value="Genomic_DNA"/>
</dbReference>
<comment type="function">
    <text evidence="8">Transfers the 4'-phosphopantetheine moiety from coenzyme A to a Ser of acyl-carrier-protein.</text>
</comment>
<comment type="subcellular location">
    <subcellularLocation>
        <location evidence="8">Cytoplasm</location>
    </subcellularLocation>
</comment>
<name>E3CZL9_9BACT</name>
<dbReference type="Gene3D" id="3.90.470.20">
    <property type="entry name" value="4'-phosphopantetheinyl transferase domain"/>
    <property type="match status" value="1"/>
</dbReference>
<keyword evidence="7 8" id="KW-0275">Fatty acid biosynthesis</keyword>
<keyword evidence="6 8" id="KW-0443">Lipid metabolism</keyword>
<dbReference type="InterPro" id="IPR002582">
    <property type="entry name" value="ACPS"/>
</dbReference>
<dbReference type="GO" id="GO:0005737">
    <property type="term" value="C:cytoplasm"/>
    <property type="evidence" value="ECO:0007669"/>
    <property type="project" value="UniProtKB-SubCell"/>
</dbReference>
<keyword evidence="11" id="KW-1185">Reference proteome</keyword>
<comment type="catalytic activity">
    <reaction evidence="8">
        <text>apo-[ACP] + CoA = holo-[ACP] + adenosine 3',5'-bisphosphate + H(+)</text>
        <dbReference type="Rhea" id="RHEA:12068"/>
        <dbReference type="Rhea" id="RHEA-COMP:9685"/>
        <dbReference type="Rhea" id="RHEA-COMP:9690"/>
        <dbReference type="ChEBI" id="CHEBI:15378"/>
        <dbReference type="ChEBI" id="CHEBI:29999"/>
        <dbReference type="ChEBI" id="CHEBI:57287"/>
        <dbReference type="ChEBI" id="CHEBI:58343"/>
        <dbReference type="ChEBI" id="CHEBI:64479"/>
        <dbReference type="EC" id="2.7.8.7"/>
    </reaction>
</comment>
<dbReference type="NCBIfam" id="TIGR00556">
    <property type="entry name" value="pantethn_trn"/>
    <property type="match status" value="1"/>
</dbReference>
<dbReference type="InterPro" id="IPR004568">
    <property type="entry name" value="Ppantetheine-prot_Trfase_dom"/>
</dbReference>
<sequence>MILGIGLDLCSIARMKRAIQNPGFQVRVFSEEEIQYARKHPRPEVPFAAAFAAKEAFAKAGGWGLASVGLQGVSVTRTPRGPRLVLDPPNLERLRERGASIGLVSLTHEGEYAAAVVLLEGNNHAQDL</sequence>
<accession>E3CZL9</accession>
<keyword evidence="2 8" id="KW-0808">Transferase</keyword>
<protein>
    <recommendedName>
        <fullName evidence="8">Holo-[acyl-carrier-protein] synthase</fullName>
        <shortName evidence="8">Holo-ACP synthase</shortName>
        <ecNumber evidence="8">2.7.8.7</ecNumber>
    </recommendedName>
    <alternativeName>
        <fullName evidence="8">4'-phosphopantetheinyl transferase AcpS</fullName>
    </alternativeName>
</protein>
<evidence type="ECO:0000259" key="9">
    <source>
        <dbReference type="Pfam" id="PF01648"/>
    </source>
</evidence>
<dbReference type="OrthoDB" id="517356at2"/>
<comment type="similarity">
    <text evidence="8">Belongs to the P-Pant transferase superfamily. AcpS family.</text>
</comment>
<keyword evidence="8" id="KW-0963">Cytoplasm</keyword>
<evidence type="ECO:0000256" key="7">
    <source>
        <dbReference type="ARBA" id="ARBA00023160"/>
    </source>
</evidence>
<evidence type="ECO:0000256" key="5">
    <source>
        <dbReference type="ARBA" id="ARBA00022842"/>
    </source>
</evidence>
<feature type="binding site" evidence="8">
    <location>
        <position position="55"/>
    </location>
    <ligand>
        <name>Mg(2+)</name>
        <dbReference type="ChEBI" id="CHEBI:18420"/>
    </ligand>
</feature>
<dbReference type="GO" id="GO:0006633">
    <property type="term" value="P:fatty acid biosynthetic process"/>
    <property type="evidence" value="ECO:0007669"/>
    <property type="project" value="UniProtKB-UniRule"/>
</dbReference>
<keyword evidence="5 8" id="KW-0460">Magnesium</keyword>
<feature type="domain" description="4'-phosphopantetheinyl transferase" evidence="9">
    <location>
        <begin position="4"/>
        <end position="116"/>
    </location>
</feature>
<dbReference type="eggNOG" id="COG0736">
    <property type="taxonomic scope" value="Bacteria"/>
</dbReference>
<dbReference type="GO" id="GO:0008897">
    <property type="term" value="F:holo-[acyl-carrier-protein] synthase activity"/>
    <property type="evidence" value="ECO:0007669"/>
    <property type="project" value="UniProtKB-UniRule"/>
</dbReference>
<dbReference type="PaxDb" id="584708-Apau_1383"/>
<evidence type="ECO:0000256" key="6">
    <source>
        <dbReference type="ARBA" id="ARBA00023098"/>
    </source>
</evidence>
<gene>
    <name evidence="8" type="primary">acpS</name>
    <name evidence="10" type="ORF">Apau_1383</name>
</gene>
<keyword evidence="1 8" id="KW-0444">Lipid biosynthesis</keyword>
<dbReference type="AlphaFoldDB" id="E3CZL9"/>
<dbReference type="HOGENOM" id="CLU_089696_0_2_0"/>
<dbReference type="InterPro" id="IPR037143">
    <property type="entry name" value="4-PPantetheinyl_Trfase_dom_sf"/>
</dbReference>
<evidence type="ECO:0000256" key="8">
    <source>
        <dbReference type="HAMAP-Rule" id="MF_00101"/>
    </source>
</evidence>
<keyword evidence="4 8" id="KW-0276">Fatty acid metabolism</keyword>
<dbReference type="InterPro" id="IPR008278">
    <property type="entry name" value="4-PPantetheinyl_Trfase_dom"/>
</dbReference>
<organism evidence="10 11">
    <name type="scientific">Aminomonas paucivorans DSM 12260</name>
    <dbReference type="NCBI Taxonomy" id="584708"/>
    <lineage>
        <taxon>Bacteria</taxon>
        <taxon>Thermotogati</taxon>
        <taxon>Synergistota</taxon>
        <taxon>Synergistia</taxon>
        <taxon>Synergistales</taxon>
        <taxon>Synergistaceae</taxon>
        <taxon>Aminomonas</taxon>
    </lineage>
</organism>
<feature type="binding site" evidence="8">
    <location>
        <position position="8"/>
    </location>
    <ligand>
        <name>Mg(2+)</name>
        <dbReference type="ChEBI" id="CHEBI:18420"/>
    </ligand>
</feature>
<evidence type="ECO:0000256" key="3">
    <source>
        <dbReference type="ARBA" id="ARBA00022723"/>
    </source>
</evidence>
<dbReference type="Pfam" id="PF01648">
    <property type="entry name" value="ACPS"/>
    <property type="match status" value="1"/>
</dbReference>